<feature type="transmembrane region" description="Helical" evidence="1">
    <location>
        <begin position="7"/>
        <end position="28"/>
    </location>
</feature>
<accession>A0ABD3PI96</accession>
<dbReference type="InterPro" id="IPR036298">
    <property type="entry name" value="Chalcone_isomerase_sf"/>
</dbReference>
<proteinExistence type="predicted"/>
<comment type="caution">
    <text evidence="3">The sequence shown here is derived from an EMBL/GenBank/DDBJ whole genome shotgun (WGS) entry which is preliminary data.</text>
</comment>
<dbReference type="InterPro" id="IPR016089">
    <property type="entry name" value="Chalcone_isomerase_bundle_sf"/>
</dbReference>
<gene>
    <name evidence="3" type="ORF">HJC23_004389</name>
</gene>
<name>A0ABD3PI96_9STRA</name>
<organism evidence="3 4">
    <name type="scientific">Cyclotella cryptica</name>
    <dbReference type="NCBI Taxonomy" id="29204"/>
    <lineage>
        <taxon>Eukaryota</taxon>
        <taxon>Sar</taxon>
        <taxon>Stramenopiles</taxon>
        <taxon>Ochrophyta</taxon>
        <taxon>Bacillariophyta</taxon>
        <taxon>Coscinodiscophyceae</taxon>
        <taxon>Thalassiosirophycidae</taxon>
        <taxon>Stephanodiscales</taxon>
        <taxon>Stephanodiscaceae</taxon>
        <taxon>Cyclotella</taxon>
    </lineage>
</organism>
<keyword evidence="1" id="KW-0812">Transmembrane</keyword>
<dbReference type="PANTHER" id="PTHR47698:SF2">
    <property type="entry name" value="FATTY-ACID-BINDING PROTEIN 3, CHLOROPLASTIC"/>
    <property type="match status" value="1"/>
</dbReference>
<dbReference type="PANTHER" id="PTHR47698">
    <property type="entry name" value="FATTY-ACID-BINDING PROTEIN 3, CHLOROPLASTIC"/>
    <property type="match status" value="1"/>
</dbReference>
<dbReference type="Proteomes" id="UP001516023">
    <property type="component" value="Unassembled WGS sequence"/>
</dbReference>
<feature type="domain" description="Chalcone isomerase" evidence="2">
    <location>
        <begin position="42"/>
        <end position="223"/>
    </location>
</feature>
<keyword evidence="1" id="KW-0472">Membrane</keyword>
<dbReference type="Gene3D" id="1.10.890.20">
    <property type="match status" value="1"/>
</dbReference>
<sequence>MGSSAKLLLPTLAVVIAILAVVIGPKYLSPEPPNSIISNQVIDGISFPSSVKIAGSAQKFIGGGTRFKWGFKVYALGIYGEDKTIKSMTKKYAGASMEGLMKSDTLFTDFSESKSAKTLLLRFHREVGSSDVADALGEALKPRLGEKESESFQTFILDVVGGERVQKGSDIFITCKGEKLWASTTGGSDNASSITMKGLCPAIFMVYLGENPVSPHAKEGFVKGFETMTNK</sequence>
<evidence type="ECO:0000259" key="2">
    <source>
        <dbReference type="Pfam" id="PF02431"/>
    </source>
</evidence>
<evidence type="ECO:0000313" key="3">
    <source>
        <dbReference type="EMBL" id="KAL3787364.1"/>
    </source>
</evidence>
<keyword evidence="4" id="KW-1185">Reference proteome</keyword>
<dbReference type="Gene3D" id="3.50.70.10">
    <property type="match status" value="1"/>
</dbReference>
<dbReference type="AlphaFoldDB" id="A0ABD3PI96"/>
<evidence type="ECO:0000313" key="4">
    <source>
        <dbReference type="Proteomes" id="UP001516023"/>
    </source>
</evidence>
<protein>
    <recommendedName>
        <fullName evidence="2">Chalcone isomerase domain-containing protein</fullName>
    </recommendedName>
</protein>
<dbReference type="Pfam" id="PF02431">
    <property type="entry name" value="Chalcone"/>
    <property type="match status" value="1"/>
</dbReference>
<evidence type="ECO:0000256" key="1">
    <source>
        <dbReference type="SAM" id="Phobius"/>
    </source>
</evidence>
<dbReference type="InterPro" id="IPR016087">
    <property type="entry name" value="Chalcone_isomerase"/>
</dbReference>
<dbReference type="InterPro" id="IPR016088">
    <property type="entry name" value="Chalcone_isomerase_3-sand"/>
</dbReference>
<dbReference type="EMBL" id="JABMIG020000176">
    <property type="protein sequence ID" value="KAL3787364.1"/>
    <property type="molecule type" value="Genomic_DNA"/>
</dbReference>
<keyword evidence="1" id="KW-1133">Transmembrane helix</keyword>
<reference evidence="3 4" key="1">
    <citation type="journal article" date="2020" name="G3 (Bethesda)">
        <title>Improved Reference Genome for Cyclotella cryptica CCMP332, a Model for Cell Wall Morphogenesis, Salinity Adaptation, and Lipid Production in Diatoms (Bacillariophyta).</title>
        <authorList>
            <person name="Roberts W.R."/>
            <person name="Downey K.M."/>
            <person name="Ruck E.C."/>
            <person name="Traller J.C."/>
            <person name="Alverson A.J."/>
        </authorList>
    </citation>
    <scope>NUCLEOTIDE SEQUENCE [LARGE SCALE GENOMIC DNA]</scope>
    <source>
        <strain evidence="3 4">CCMP332</strain>
    </source>
</reference>
<dbReference type="SUPFAM" id="SSF54626">
    <property type="entry name" value="Chalcone isomerase"/>
    <property type="match status" value="1"/>
</dbReference>